<proteinExistence type="predicted"/>
<dbReference type="InterPro" id="IPR016186">
    <property type="entry name" value="C-type_lectin-like/link_sf"/>
</dbReference>
<accession>A0A2B4RMR8</accession>
<keyword evidence="2" id="KW-0675">Receptor</keyword>
<dbReference type="SMART" id="SM00034">
    <property type="entry name" value="CLECT"/>
    <property type="match status" value="2"/>
</dbReference>
<dbReference type="PANTHER" id="PTHR45710">
    <property type="entry name" value="C-TYPE LECTIN DOMAIN-CONTAINING PROTEIN 180"/>
    <property type="match status" value="1"/>
</dbReference>
<dbReference type="AlphaFoldDB" id="A0A2B4RMR8"/>
<keyword evidence="3" id="KW-1185">Reference proteome</keyword>
<comment type="caution">
    <text evidence="2">The sequence shown here is derived from an EMBL/GenBank/DDBJ whole genome shotgun (WGS) entry which is preliminary data.</text>
</comment>
<dbReference type="PROSITE" id="PS50041">
    <property type="entry name" value="C_TYPE_LECTIN_2"/>
    <property type="match status" value="1"/>
</dbReference>
<dbReference type="CDD" id="cd00037">
    <property type="entry name" value="CLECT"/>
    <property type="match status" value="1"/>
</dbReference>
<feature type="domain" description="C-type lectin" evidence="1">
    <location>
        <begin position="14"/>
        <end position="128"/>
    </location>
</feature>
<evidence type="ECO:0000313" key="3">
    <source>
        <dbReference type="Proteomes" id="UP000225706"/>
    </source>
</evidence>
<reference evidence="3" key="1">
    <citation type="journal article" date="2017" name="bioRxiv">
        <title>Comparative analysis of the genomes of Stylophora pistillata and Acropora digitifera provides evidence for extensive differences between species of corals.</title>
        <authorList>
            <person name="Voolstra C.R."/>
            <person name="Li Y."/>
            <person name="Liew Y.J."/>
            <person name="Baumgarten S."/>
            <person name="Zoccola D."/>
            <person name="Flot J.-F."/>
            <person name="Tambutte S."/>
            <person name="Allemand D."/>
            <person name="Aranda M."/>
        </authorList>
    </citation>
    <scope>NUCLEOTIDE SEQUENCE [LARGE SCALE GENOMIC DNA]</scope>
</reference>
<dbReference type="InterPro" id="IPR016187">
    <property type="entry name" value="CTDL_fold"/>
</dbReference>
<dbReference type="InterPro" id="IPR050828">
    <property type="entry name" value="C-type_lectin/matrix_domain"/>
</dbReference>
<dbReference type="Gene3D" id="3.10.100.10">
    <property type="entry name" value="Mannose-Binding Protein A, subunit A"/>
    <property type="match status" value="2"/>
</dbReference>
<dbReference type="EMBL" id="LSMT01000467">
    <property type="protein sequence ID" value="PFX17532.1"/>
    <property type="molecule type" value="Genomic_DNA"/>
</dbReference>
<dbReference type="InterPro" id="IPR001304">
    <property type="entry name" value="C-type_lectin-like"/>
</dbReference>
<dbReference type="PANTHER" id="PTHR45710:SF26">
    <property type="entry name" value="RH26557P"/>
    <property type="match status" value="1"/>
</dbReference>
<gene>
    <name evidence="2" type="primary">MRC1</name>
    <name evidence="2" type="ORF">AWC38_SpisGene18130</name>
</gene>
<sequence length="384" mass="44472">MIQWQETGCQDTRLKSSSHTFSKRGKSWRQNRGTCVNQGGDLVSIKTEEEWQFIYREIRKCNTWDTSAWHIGLQYEAGEWIWASRVLLYISKWRSSHPDGYARWAEISKNDSLFNSIPRYVLKAFICEMPGECPNNSFKNSWYVISEQGDTWFQSNKVCLDQGGDLVSIESEEEWRFINDYIQKGNTTEYHTGWKKAPRPGPGWAVIGSVSKLGTIDITKNSSLQEAIGVLDEFITSFKTIAKVLNGASVAEKMETSRESTFKMAFAFEKFVLNYSKLHLIEKKYLEVIESYKIVLGIQKVYRQNARDLYLGDEELQGSINFFFANFASNVTLDIGIVYRDLHELLDIYRLISNETGNASRGRRFEDQDRTKNQSDRKIRYDAL</sequence>
<evidence type="ECO:0000313" key="2">
    <source>
        <dbReference type="EMBL" id="PFX17532.1"/>
    </source>
</evidence>
<name>A0A2B4RMR8_STYPI</name>
<dbReference type="Pfam" id="PF00059">
    <property type="entry name" value="Lectin_C"/>
    <property type="match status" value="2"/>
</dbReference>
<organism evidence="2 3">
    <name type="scientific">Stylophora pistillata</name>
    <name type="common">Smooth cauliflower coral</name>
    <dbReference type="NCBI Taxonomy" id="50429"/>
    <lineage>
        <taxon>Eukaryota</taxon>
        <taxon>Metazoa</taxon>
        <taxon>Cnidaria</taxon>
        <taxon>Anthozoa</taxon>
        <taxon>Hexacorallia</taxon>
        <taxon>Scleractinia</taxon>
        <taxon>Astrocoeniina</taxon>
        <taxon>Pocilloporidae</taxon>
        <taxon>Stylophora</taxon>
    </lineage>
</organism>
<dbReference type="SUPFAM" id="SSF56436">
    <property type="entry name" value="C-type lectin-like"/>
    <property type="match status" value="2"/>
</dbReference>
<evidence type="ECO:0000259" key="1">
    <source>
        <dbReference type="PROSITE" id="PS50041"/>
    </source>
</evidence>
<dbReference type="OrthoDB" id="7357196at2759"/>
<dbReference type="Proteomes" id="UP000225706">
    <property type="component" value="Unassembled WGS sequence"/>
</dbReference>
<protein>
    <submittedName>
        <fullName evidence="2">Macrophage mannose receptor 1</fullName>
    </submittedName>
</protein>